<dbReference type="PANTHER" id="PTHR35807">
    <property type="entry name" value="TRANSCRIPTIONAL REGULATOR REDD-RELATED"/>
    <property type="match status" value="1"/>
</dbReference>
<sequence>MSESDVATDFRILGPMTFRSAAGYRPVTGARHRRMLAILLLNANGLVSVDRFIDAMWDTEPPATARQQVQNCVGLLTGSITKAGLAFSVVRRPPHYMLELDDDRVDALRFQRLCRQAEADAAGGAAERAVARLRAALALWQGDALEDADSALLRGVATSLRETRMRAIERLVVLEFARAGHGRILADLTSWVALYPYHEGLHVRLAQALHHCGRTADGLQALRTLRARLAEELGLQPGQDVLAQERRLLGAEADPPADAGFDGLAHSELLHSLGRTVADLSAIVHVLLGQVSVRRP</sequence>
<dbReference type="InterPro" id="IPR011990">
    <property type="entry name" value="TPR-like_helical_dom_sf"/>
</dbReference>
<dbReference type="SUPFAM" id="SSF46894">
    <property type="entry name" value="C-terminal effector domain of the bipartite response regulators"/>
    <property type="match status" value="1"/>
</dbReference>
<dbReference type="GO" id="GO:0003677">
    <property type="term" value="F:DNA binding"/>
    <property type="evidence" value="ECO:0007669"/>
    <property type="project" value="InterPro"/>
</dbReference>
<dbReference type="PANTHER" id="PTHR35807:SF1">
    <property type="entry name" value="TRANSCRIPTIONAL REGULATOR REDD"/>
    <property type="match status" value="1"/>
</dbReference>
<feature type="domain" description="Bacterial transcriptional activator" evidence="3">
    <location>
        <begin position="105"/>
        <end position="249"/>
    </location>
</feature>
<keyword evidence="5" id="KW-1185">Reference proteome</keyword>
<evidence type="ECO:0000259" key="3">
    <source>
        <dbReference type="SMART" id="SM01043"/>
    </source>
</evidence>
<proteinExistence type="predicted"/>
<evidence type="ECO:0000256" key="1">
    <source>
        <dbReference type="ARBA" id="ARBA00023015"/>
    </source>
</evidence>
<dbReference type="InterPro" id="IPR036388">
    <property type="entry name" value="WH-like_DNA-bd_sf"/>
</dbReference>
<gene>
    <name evidence="4" type="ORF">Cco03nite_33680</name>
</gene>
<dbReference type="CDD" id="cd15831">
    <property type="entry name" value="BTAD"/>
    <property type="match status" value="1"/>
</dbReference>
<protein>
    <recommendedName>
        <fullName evidence="3">Bacterial transcriptional activator domain-containing protein</fullName>
    </recommendedName>
</protein>
<organism evidence="4 5">
    <name type="scientific">Catellatospora coxensis</name>
    <dbReference type="NCBI Taxonomy" id="310354"/>
    <lineage>
        <taxon>Bacteria</taxon>
        <taxon>Bacillati</taxon>
        <taxon>Actinomycetota</taxon>
        <taxon>Actinomycetes</taxon>
        <taxon>Micromonosporales</taxon>
        <taxon>Micromonosporaceae</taxon>
        <taxon>Catellatospora</taxon>
    </lineage>
</organism>
<dbReference type="Pfam" id="PF03704">
    <property type="entry name" value="BTAD"/>
    <property type="match status" value="1"/>
</dbReference>
<reference evidence="4 5" key="1">
    <citation type="submission" date="2021-01" db="EMBL/GenBank/DDBJ databases">
        <title>Whole genome shotgun sequence of Catellatospora coxensis NBRC 107359.</title>
        <authorList>
            <person name="Komaki H."/>
            <person name="Tamura T."/>
        </authorList>
    </citation>
    <scope>NUCLEOTIDE SEQUENCE [LARGE SCALE GENOMIC DNA]</scope>
    <source>
        <strain evidence="4 5">NBRC 107359</strain>
    </source>
</reference>
<comment type="caution">
    <text evidence="4">The sequence shown here is derived from an EMBL/GenBank/DDBJ whole genome shotgun (WGS) entry which is preliminary data.</text>
</comment>
<dbReference type="RefSeq" id="WP_203693036.1">
    <property type="nucleotide sequence ID" value="NZ_BAAALC010000035.1"/>
</dbReference>
<keyword evidence="1" id="KW-0805">Transcription regulation</keyword>
<accession>A0A8J3KQC1</accession>
<dbReference type="AlphaFoldDB" id="A0A8J3KQC1"/>
<dbReference type="GO" id="GO:0006355">
    <property type="term" value="P:regulation of DNA-templated transcription"/>
    <property type="evidence" value="ECO:0007669"/>
    <property type="project" value="InterPro"/>
</dbReference>
<name>A0A8J3KQC1_9ACTN</name>
<dbReference type="SUPFAM" id="SSF48452">
    <property type="entry name" value="TPR-like"/>
    <property type="match status" value="1"/>
</dbReference>
<dbReference type="EMBL" id="BONI01000026">
    <property type="protein sequence ID" value="GIG06668.1"/>
    <property type="molecule type" value="Genomic_DNA"/>
</dbReference>
<dbReference type="InterPro" id="IPR005158">
    <property type="entry name" value="BTAD"/>
</dbReference>
<keyword evidence="2" id="KW-0804">Transcription</keyword>
<dbReference type="SMART" id="SM01043">
    <property type="entry name" value="BTAD"/>
    <property type="match status" value="1"/>
</dbReference>
<dbReference type="Proteomes" id="UP000630887">
    <property type="component" value="Unassembled WGS sequence"/>
</dbReference>
<dbReference type="Gene3D" id="1.10.10.10">
    <property type="entry name" value="Winged helix-like DNA-binding domain superfamily/Winged helix DNA-binding domain"/>
    <property type="match status" value="1"/>
</dbReference>
<evidence type="ECO:0000256" key="2">
    <source>
        <dbReference type="ARBA" id="ARBA00023163"/>
    </source>
</evidence>
<dbReference type="Gene3D" id="1.25.40.10">
    <property type="entry name" value="Tetratricopeptide repeat domain"/>
    <property type="match status" value="1"/>
</dbReference>
<dbReference type="InterPro" id="IPR051677">
    <property type="entry name" value="AfsR-DnrI-RedD_regulator"/>
</dbReference>
<dbReference type="InterPro" id="IPR016032">
    <property type="entry name" value="Sig_transdc_resp-reg_C-effctor"/>
</dbReference>
<evidence type="ECO:0000313" key="4">
    <source>
        <dbReference type="EMBL" id="GIG06668.1"/>
    </source>
</evidence>
<evidence type="ECO:0000313" key="5">
    <source>
        <dbReference type="Proteomes" id="UP000630887"/>
    </source>
</evidence>